<dbReference type="InterPro" id="IPR044171">
    <property type="entry name" value="LAX2-like"/>
</dbReference>
<name>A0A6P5F179_ANACO</name>
<evidence type="ECO:0000313" key="3">
    <source>
        <dbReference type="RefSeq" id="XP_020087120.1"/>
    </source>
</evidence>
<dbReference type="Proteomes" id="UP000515123">
    <property type="component" value="Linkage group 1"/>
</dbReference>
<reference evidence="3" key="2">
    <citation type="submission" date="2025-08" db="UniProtKB">
        <authorList>
            <consortium name="RefSeq"/>
        </authorList>
    </citation>
    <scope>IDENTIFICATION</scope>
    <source>
        <tissue evidence="3">Leaf</tissue>
    </source>
</reference>
<dbReference type="Gene3D" id="3.10.20.90">
    <property type="entry name" value="Phosphatidylinositol 3-kinase Catalytic Subunit, Chain A, domain 1"/>
    <property type="match status" value="1"/>
</dbReference>
<dbReference type="AlphaFoldDB" id="A0A6P5F179"/>
<feature type="compositionally biased region" description="Polar residues" evidence="1">
    <location>
        <begin position="88"/>
        <end position="98"/>
    </location>
</feature>
<sequence>MIDHAMVPTRNLIRSHHGSYSSFSDAAQFEFRQEKPPSVSSLMADDTKDNKKEEEEEEEEDDDDGTSSKGGGGDDHEGWLQLGIGTAASASADRNPTNIDRAHPVGPTSSSAPRRSLTELDLFSDRPSSAVRPRMAAAGGPSLMIAPFLPAAAAASGFTLGYQRNNLLAWGVHGRCMAGASSSTRRPPPLPQPLESVGRVGTEVRVVSPARRPEIGVWLDLKAAQNQEKEPFLPQIQRSYLRIKDCNMTIRVLMRYLATKLGLGDESQVEITCRGQQLPPFLMLQYVRDHIWCPAEVVQLLPNSQTTNHLMTLHYSRK</sequence>
<dbReference type="PANTHER" id="PTHR47290">
    <property type="entry name" value="RING FINGER PROTEIN"/>
    <property type="match status" value="1"/>
</dbReference>
<reference evidence="2" key="1">
    <citation type="journal article" date="2015" name="Nat. Genet.">
        <title>The pineapple genome and the evolution of CAM photosynthesis.</title>
        <authorList>
            <person name="Ming R."/>
            <person name="VanBuren R."/>
            <person name="Wai C.M."/>
            <person name="Tang H."/>
            <person name="Schatz M.C."/>
            <person name="Bowers J.E."/>
            <person name="Lyons E."/>
            <person name="Wang M.L."/>
            <person name="Chen J."/>
            <person name="Biggers E."/>
            <person name="Zhang J."/>
            <person name="Huang L."/>
            <person name="Zhang L."/>
            <person name="Miao W."/>
            <person name="Zhang J."/>
            <person name="Ye Z."/>
            <person name="Miao C."/>
            <person name="Lin Z."/>
            <person name="Wang H."/>
            <person name="Zhou H."/>
            <person name="Yim W.C."/>
            <person name="Priest H.D."/>
            <person name="Zheng C."/>
            <person name="Woodhouse M."/>
            <person name="Edger P.P."/>
            <person name="Guyot R."/>
            <person name="Guo H.B."/>
            <person name="Guo H."/>
            <person name="Zheng G."/>
            <person name="Singh R."/>
            <person name="Sharma A."/>
            <person name="Min X."/>
            <person name="Zheng Y."/>
            <person name="Lee H."/>
            <person name="Gurtowski J."/>
            <person name="Sedlazeck F.J."/>
            <person name="Harkess A."/>
            <person name="McKain M.R."/>
            <person name="Liao Z."/>
            <person name="Fang J."/>
            <person name="Liu J."/>
            <person name="Zhang X."/>
            <person name="Zhang Q."/>
            <person name="Hu W."/>
            <person name="Qin Y."/>
            <person name="Wang K."/>
            <person name="Chen L.Y."/>
            <person name="Shirley N."/>
            <person name="Lin Y.R."/>
            <person name="Liu L.Y."/>
            <person name="Hernandez A.G."/>
            <person name="Wright C.L."/>
            <person name="Bulone V."/>
            <person name="Tuskan G.A."/>
            <person name="Heath K."/>
            <person name="Zee F."/>
            <person name="Moore P.H."/>
            <person name="Sunkar R."/>
            <person name="Leebens-Mack J.H."/>
            <person name="Mockler T."/>
            <person name="Bennetzen J.L."/>
            <person name="Freeling M."/>
            <person name="Sankoff D."/>
            <person name="Paterson A.H."/>
            <person name="Zhu X."/>
            <person name="Yang X."/>
            <person name="Smith J.A."/>
            <person name="Cushman J.C."/>
            <person name="Paull R.E."/>
            <person name="Yu Q."/>
        </authorList>
    </citation>
    <scope>NUCLEOTIDE SEQUENCE [LARGE SCALE GENOMIC DNA]</scope>
    <source>
        <strain evidence="2">cv. F153</strain>
    </source>
</reference>
<protein>
    <submittedName>
        <fullName evidence="3">Uncharacterized protein LOC109709343</fullName>
    </submittedName>
</protein>
<dbReference type="OrthoDB" id="1932457at2759"/>
<evidence type="ECO:0000256" key="1">
    <source>
        <dbReference type="SAM" id="MobiDB-lite"/>
    </source>
</evidence>
<dbReference type="GeneID" id="109709343"/>
<organism evidence="2 3">
    <name type="scientific">Ananas comosus</name>
    <name type="common">Pineapple</name>
    <name type="synonym">Ananas ananas</name>
    <dbReference type="NCBI Taxonomy" id="4615"/>
    <lineage>
        <taxon>Eukaryota</taxon>
        <taxon>Viridiplantae</taxon>
        <taxon>Streptophyta</taxon>
        <taxon>Embryophyta</taxon>
        <taxon>Tracheophyta</taxon>
        <taxon>Spermatophyta</taxon>
        <taxon>Magnoliopsida</taxon>
        <taxon>Liliopsida</taxon>
        <taxon>Poales</taxon>
        <taxon>Bromeliaceae</taxon>
        <taxon>Bromelioideae</taxon>
        <taxon>Ananas</taxon>
    </lineage>
</organism>
<evidence type="ECO:0000313" key="2">
    <source>
        <dbReference type="Proteomes" id="UP000515123"/>
    </source>
</evidence>
<feature type="compositionally biased region" description="Acidic residues" evidence="1">
    <location>
        <begin position="54"/>
        <end position="65"/>
    </location>
</feature>
<accession>A0A6P5F179</accession>
<gene>
    <name evidence="3" type="primary">LOC109709343</name>
</gene>
<dbReference type="PANTHER" id="PTHR47290:SF4">
    <property type="entry name" value="RING FINGER PROTEIN"/>
    <property type="match status" value="1"/>
</dbReference>
<dbReference type="RefSeq" id="XP_020087120.1">
    <property type="nucleotide sequence ID" value="XM_020231531.1"/>
</dbReference>
<feature type="region of interest" description="Disordered" evidence="1">
    <location>
        <begin position="31"/>
        <end position="134"/>
    </location>
</feature>
<keyword evidence="2" id="KW-1185">Reference proteome</keyword>
<proteinExistence type="predicted"/>